<evidence type="ECO:0000313" key="2">
    <source>
        <dbReference type="EMBL" id="SBQ65076.1"/>
    </source>
</evidence>
<gene>
    <name evidence="2" type="primary">CU457778.1</name>
</gene>
<feature type="non-terminal residue" evidence="2">
    <location>
        <position position="1"/>
    </location>
</feature>
<organism evidence="2">
    <name type="scientific">Nothobranchius korthausae</name>
    <dbReference type="NCBI Taxonomy" id="1143690"/>
    <lineage>
        <taxon>Eukaryota</taxon>
        <taxon>Metazoa</taxon>
        <taxon>Chordata</taxon>
        <taxon>Craniata</taxon>
        <taxon>Vertebrata</taxon>
        <taxon>Euteleostomi</taxon>
        <taxon>Actinopterygii</taxon>
        <taxon>Neopterygii</taxon>
        <taxon>Teleostei</taxon>
        <taxon>Neoteleostei</taxon>
        <taxon>Acanthomorphata</taxon>
        <taxon>Ovalentaria</taxon>
        <taxon>Atherinomorphae</taxon>
        <taxon>Cyprinodontiformes</taxon>
        <taxon>Nothobranchiidae</taxon>
        <taxon>Nothobranchius</taxon>
    </lineage>
</organism>
<protein>
    <recommendedName>
        <fullName evidence="3">Secreted protein</fullName>
    </recommendedName>
</protein>
<reference evidence="2" key="2">
    <citation type="submission" date="2016-06" db="EMBL/GenBank/DDBJ databases">
        <title>The genome of a short-lived fish provides insights into sex chromosome evolution and the genetic control of aging.</title>
        <authorList>
            <person name="Reichwald K."/>
            <person name="Felder M."/>
            <person name="Petzold A."/>
            <person name="Koch P."/>
            <person name="Groth M."/>
            <person name="Platzer M."/>
        </authorList>
    </citation>
    <scope>NUCLEOTIDE SEQUENCE</scope>
    <source>
        <tissue evidence="2">Brain</tissue>
    </source>
</reference>
<evidence type="ECO:0000256" key="1">
    <source>
        <dbReference type="SAM" id="SignalP"/>
    </source>
</evidence>
<dbReference type="EMBL" id="HAEB01018549">
    <property type="protein sequence ID" value="SBQ65076.1"/>
    <property type="molecule type" value="Transcribed_RNA"/>
</dbReference>
<dbReference type="AlphaFoldDB" id="A0A1A8G213"/>
<name>A0A1A8G213_9TELE</name>
<accession>A0A1A8G213</accession>
<feature type="chain" id="PRO_5008370354" description="Secreted protein" evidence="1">
    <location>
        <begin position="19"/>
        <end position="102"/>
    </location>
</feature>
<feature type="non-terminal residue" evidence="2">
    <location>
        <position position="102"/>
    </location>
</feature>
<feature type="signal peptide" evidence="1">
    <location>
        <begin position="1"/>
        <end position="18"/>
    </location>
</feature>
<evidence type="ECO:0008006" key="3">
    <source>
        <dbReference type="Google" id="ProtNLM"/>
    </source>
</evidence>
<reference evidence="2" key="1">
    <citation type="submission" date="2016-05" db="EMBL/GenBank/DDBJ databases">
        <authorList>
            <person name="Lavstsen T."/>
            <person name="Jespersen J.S."/>
        </authorList>
    </citation>
    <scope>NUCLEOTIDE SEQUENCE</scope>
    <source>
        <tissue evidence="2">Brain</tissue>
    </source>
</reference>
<sequence>KFIRFVIQFLYLTSVSFTVDIRASIYMGDFCLYFRHAVTVVTQGPGRTNQSSTKTCFCLGPCILQDVWRHRLCKCCPYWVYKPFPLACTSGVNDCTQSLLLF</sequence>
<keyword evidence="1" id="KW-0732">Signal</keyword>
<proteinExistence type="predicted"/>